<gene>
    <name evidence="8" type="ORF">A5888_000999</name>
    <name evidence="7" type="ORF">A5888_001010</name>
</gene>
<keyword evidence="3 7" id="KW-0808">Transferase</keyword>
<dbReference type="InterPro" id="IPR000182">
    <property type="entry name" value="GNAT_dom"/>
</dbReference>
<evidence type="ECO:0000313" key="7">
    <source>
        <dbReference type="EMBL" id="OTP19196.1"/>
    </source>
</evidence>
<dbReference type="PANTHER" id="PTHR43420">
    <property type="entry name" value="ACETYLTRANSFERASE"/>
    <property type="match status" value="1"/>
</dbReference>
<dbReference type="InterPro" id="IPR050680">
    <property type="entry name" value="YpeA/RimI_acetyltransf"/>
</dbReference>
<name>A0A242KE06_9ENTE</name>
<dbReference type="SUPFAM" id="SSF55729">
    <property type="entry name" value="Acyl-CoA N-acyltransferases (Nat)"/>
    <property type="match status" value="1"/>
</dbReference>
<dbReference type="AlphaFoldDB" id="A0A242KE06"/>
<feature type="domain" description="N-acetyltransferase" evidence="6">
    <location>
        <begin position="1"/>
        <end position="148"/>
    </location>
</feature>
<protein>
    <recommendedName>
        <fullName evidence="5">[Ribosomal protein bS18]-alanine N-acetyltransferase</fullName>
        <ecNumber evidence="5">2.3.1.266</ecNumber>
    </recommendedName>
</protein>
<evidence type="ECO:0000313" key="9">
    <source>
        <dbReference type="Proteomes" id="UP000195141"/>
    </source>
</evidence>
<keyword evidence="9" id="KW-1185">Reference proteome</keyword>
<dbReference type="NCBIfam" id="TIGR01575">
    <property type="entry name" value="rimI"/>
    <property type="match status" value="1"/>
</dbReference>
<dbReference type="GO" id="GO:0008999">
    <property type="term" value="F:protein-N-terminal-alanine acetyltransferase activity"/>
    <property type="evidence" value="ECO:0007669"/>
    <property type="project" value="UniProtKB-EC"/>
</dbReference>
<proteinExistence type="inferred from homology"/>
<dbReference type="EC" id="2.3.1.266" evidence="5"/>
<keyword evidence="2 5" id="KW-0963">Cytoplasm</keyword>
<dbReference type="InterPro" id="IPR016181">
    <property type="entry name" value="Acyl_CoA_acyltransferase"/>
</dbReference>
<evidence type="ECO:0000256" key="4">
    <source>
        <dbReference type="ARBA" id="ARBA00023315"/>
    </source>
</evidence>
<dbReference type="Gene3D" id="3.40.630.30">
    <property type="match status" value="1"/>
</dbReference>
<dbReference type="PROSITE" id="PS51186">
    <property type="entry name" value="GNAT"/>
    <property type="match status" value="1"/>
</dbReference>
<reference evidence="7" key="1">
    <citation type="submission" date="2017-05" db="EMBL/GenBank/DDBJ databases">
        <title>The Genome Sequence of Enterococcus sp. 9E7_DIV0242.</title>
        <authorList>
            <consortium name="The Broad Institute Genomics Platform"/>
            <consortium name="The Broad Institute Genomic Center for Infectious Diseases"/>
            <person name="Earl A."/>
            <person name="Manson A."/>
            <person name="Schwartman J."/>
            <person name="Gilmore M."/>
            <person name="Abouelleil A."/>
            <person name="Cao P."/>
            <person name="Chapman S."/>
            <person name="Cusick C."/>
            <person name="Shea T."/>
            <person name="Young S."/>
            <person name="Neafsey D."/>
            <person name="Nusbaum C."/>
            <person name="Birren B."/>
        </authorList>
    </citation>
    <scope>NUCLEOTIDE SEQUENCE [LARGE SCALE GENOMIC DNA]</scope>
    <source>
        <strain evidence="7">9E7_DIV0242</strain>
    </source>
</reference>
<organism evidence="7">
    <name type="scientific">Candidatus Enterococcus clewellii</name>
    <dbReference type="NCBI Taxonomy" id="1834193"/>
    <lineage>
        <taxon>Bacteria</taxon>
        <taxon>Bacillati</taxon>
        <taxon>Bacillota</taxon>
        <taxon>Bacilli</taxon>
        <taxon>Lactobacillales</taxon>
        <taxon>Enterococcaceae</taxon>
        <taxon>Enterococcus</taxon>
    </lineage>
</organism>
<evidence type="ECO:0000256" key="5">
    <source>
        <dbReference type="RuleBase" id="RU363094"/>
    </source>
</evidence>
<reference evidence="8" key="2">
    <citation type="submission" date="2017-05" db="EMBL/GenBank/DDBJ databases">
        <authorList>
            <consortium name="The Broad Institute Genomics Platform"/>
            <consortium name="The Broad Institute Genomic Center for Infectious Diseases"/>
            <person name="Earl A."/>
            <person name="Manson A."/>
            <person name="Schwartman J."/>
            <person name="Gilmore M."/>
            <person name="Abouelleil A."/>
            <person name="Cao P."/>
            <person name="Chapman S."/>
            <person name="Cusick C."/>
            <person name="Shea T."/>
            <person name="Young S."/>
            <person name="Neafsey D."/>
            <person name="Nusbaum C."/>
            <person name="Birren B."/>
        </authorList>
    </citation>
    <scope>NUCLEOTIDE SEQUENCE</scope>
    <source>
        <strain evidence="8">9E7_DIV0242</strain>
    </source>
</reference>
<dbReference type="EMBL" id="CP147247">
    <property type="protein sequence ID" value="WYJ89280.1"/>
    <property type="molecule type" value="Genomic_DNA"/>
</dbReference>
<dbReference type="InterPro" id="IPR006464">
    <property type="entry name" value="AcTrfase_RimI/Ard1"/>
</dbReference>
<dbReference type="Proteomes" id="UP000195141">
    <property type="component" value="Chromosome"/>
</dbReference>
<sequence length="148" mass="18072">MINELNKQDAGWAEKLWQISERSYLHGSPWSLEQFRQDIVQENSHYLTFMRENHWLGFISYYQVLDELDISHIVIDKDSQQYGYGRQMLEEAINYWRKKEFVRLLLEVRESNQGARTLYEKLGFQCIHKRKKYYHHPQEDGWVMELIL</sequence>
<comment type="catalytic activity">
    <reaction evidence="5">
        <text>N-terminal L-alanyl-[ribosomal protein bS18] + acetyl-CoA = N-terminal N(alpha)-acetyl-L-alanyl-[ribosomal protein bS18] + CoA + H(+)</text>
        <dbReference type="Rhea" id="RHEA:43756"/>
        <dbReference type="Rhea" id="RHEA-COMP:10676"/>
        <dbReference type="Rhea" id="RHEA-COMP:10677"/>
        <dbReference type="ChEBI" id="CHEBI:15378"/>
        <dbReference type="ChEBI" id="CHEBI:57287"/>
        <dbReference type="ChEBI" id="CHEBI:57288"/>
        <dbReference type="ChEBI" id="CHEBI:64718"/>
        <dbReference type="ChEBI" id="CHEBI:83683"/>
        <dbReference type="EC" id="2.3.1.266"/>
    </reaction>
</comment>
<comment type="function">
    <text evidence="5">Acetylates the N-terminal alanine of ribosomal protein bS18.</text>
</comment>
<evidence type="ECO:0000256" key="1">
    <source>
        <dbReference type="ARBA" id="ARBA00005395"/>
    </source>
</evidence>
<comment type="subcellular location">
    <subcellularLocation>
        <location evidence="5">Cytoplasm</location>
    </subcellularLocation>
</comment>
<dbReference type="Pfam" id="PF00583">
    <property type="entry name" value="Acetyltransf_1"/>
    <property type="match status" value="1"/>
</dbReference>
<evidence type="ECO:0000256" key="3">
    <source>
        <dbReference type="ARBA" id="ARBA00022679"/>
    </source>
</evidence>
<dbReference type="PANTHER" id="PTHR43420:SF44">
    <property type="entry name" value="ACETYLTRANSFERASE YPEA"/>
    <property type="match status" value="1"/>
</dbReference>
<dbReference type="RefSeq" id="WP_086348098.1">
    <property type="nucleotide sequence ID" value="NZ_CP147247.1"/>
</dbReference>
<keyword evidence="4" id="KW-0012">Acyltransferase</keyword>
<comment type="similarity">
    <text evidence="1 5">Belongs to the acetyltransferase family. RimI subfamily.</text>
</comment>
<accession>A0A242KE06</accession>
<dbReference type="EMBL" id="NGMM01000001">
    <property type="protein sequence ID" value="OTP19196.1"/>
    <property type="molecule type" value="Genomic_DNA"/>
</dbReference>
<evidence type="ECO:0000313" key="8">
    <source>
        <dbReference type="EMBL" id="WYJ89280.1"/>
    </source>
</evidence>
<evidence type="ECO:0000256" key="2">
    <source>
        <dbReference type="ARBA" id="ARBA00022490"/>
    </source>
</evidence>
<dbReference type="GO" id="GO:0005737">
    <property type="term" value="C:cytoplasm"/>
    <property type="evidence" value="ECO:0007669"/>
    <property type="project" value="UniProtKB-SubCell"/>
</dbReference>
<reference evidence="8" key="3">
    <citation type="submission" date="2024-03" db="EMBL/GenBank/DDBJ databases">
        <title>The Genome Sequence of Enterococcus sp. DIV0242b.</title>
        <authorList>
            <consortium name="The Broad Institute Genomics Platform"/>
            <consortium name="The Broad Institute Microbial Omics Core"/>
            <consortium name="The Broad Institute Genomic Center for Infectious Diseases"/>
            <person name="Earl A."/>
            <person name="Manson A."/>
            <person name="Gilmore M."/>
            <person name="Schwartman J."/>
            <person name="Shea T."/>
            <person name="Abouelleil A."/>
            <person name="Cao P."/>
            <person name="Chapman S."/>
            <person name="Cusick C."/>
            <person name="Young S."/>
            <person name="Neafsey D."/>
            <person name="Nusbaum C."/>
            <person name="Birren B."/>
        </authorList>
    </citation>
    <scope>NUCLEOTIDE SEQUENCE</scope>
    <source>
        <strain evidence="8">9E7_DIV0242</strain>
    </source>
</reference>
<evidence type="ECO:0000259" key="6">
    <source>
        <dbReference type="PROSITE" id="PS51186"/>
    </source>
</evidence>
<dbReference type="OrthoDB" id="9794566at2"/>